<sequence length="63" mass="7607">MPSEAQKRATTKYVREKVVQKQVRFYPKDADLVEWVESMEEPFAAYIRRLIRDDMRRSSSNRL</sequence>
<accession>A0ABT7V778</accession>
<evidence type="ECO:0000313" key="1">
    <source>
        <dbReference type="EMBL" id="MDM8274362.1"/>
    </source>
</evidence>
<organism evidence="1 2">
    <name type="scientific">Enorma phocaeensis</name>
    <dbReference type="NCBI Taxonomy" id="1871019"/>
    <lineage>
        <taxon>Bacteria</taxon>
        <taxon>Bacillati</taxon>
        <taxon>Actinomycetota</taxon>
        <taxon>Coriobacteriia</taxon>
        <taxon>Coriobacteriales</taxon>
        <taxon>Coriobacteriaceae</taxon>
        <taxon>Enorma</taxon>
    </lineage>
</organism>
<keyword evidence="2" id="KW-1185">Reference proteome</keyword>
<dbReference type="EMBL" id="JAUDDZ010000002">
    <property type="protein sequence ID" value="MDM8274362.1"/>
    <property type="molecule type" value="Genomic_DNA"/>
</dbReference>
<proteinExistence type="predicted"/>
<dbReference type="Proteomes" id="UP001529421">
    <property type="component" value="Unassembled WGS sequence"/>
</dbReference>
<gene>
    <name evidence="1" type="ORF">QUW28_02440</name>
</gene>
<protein>
    <recommendedName>
        <fullName evidence="3">Antitoxin</fullName>
    </recommendedName>
</protein>
<reference evidence="2" key="1">
    <citation type="submission" date="2023-06" db="EMBL/GenBank/DDBJ databases">
        <title>Identification and characterization of horizontal gene transfer across gut microbiota members of farm animals based on homology search.</title>
        <authorList>
            <person name="Zeman M."/>
            <person name="Kubasova T."/>
            <person name="Jahodarova E."/>
            <person name="Nykrynova M."/>
            <person name="Rychlik I."/>
        </authorList>
    </citation>
    <scope>NUCLEOTIDE SEQUENCE [LARGE SCALE GENOMIC DNA]</scope>
    <source>
        <strain evidence="2">154_Feed</strain>
    </source>
</reference>
<comment type="caution">
    <text evidence="1">The sequence shown here is derived from an EMBL/GenBank/DDBJ whole genome shotgun (WGS) entry which is preliminary data.</text>
</comment>
<name>A0ABT7V778_9ACTN</name>
<reference evidence="1 2" key="2">
    <citation type="submission" date="2023-06" db="EMBL/GenBank/DDBJ databases">
        <authorList>
            <person name="Zeman M."/>
            <person name="Kubasova T."/>
            <person name="Jahodarova E."/>
            <person name="Nykrynova M."/>
            <person name="Rychlik I."/>
        </authorList>
    </citation>
    <scope>NUCLEOTIDE SEQUENCE [LARGE SCALE GENOMIC DNA]</scope>
    <source>
        <strain evidence="1 2">154_Feed</strain>
    </source>
</reference>
<evidence type="ECO:0008006" key="3">
    <source>
        <dbReference type="Google" id="ProtNLM"/>
    </source>
</evidence>
<dbReference type="RefSeq" id="WP_289544291.1">
    <property type="nucleotide sequence ID" value="NZ_JAUDDZ010000002.1"/>
</dbReference>
<evidence type="ECO:0000313" key="2">
    <source>
        <dbReference type="Proteomes" id="UP001529421"/>
    </source>
</evidence>